<dbReference type="SUPFAM" id="SSF51621">
    <property type="entry name" value="Phosphoenolpyruvate/pyruvate domain"/>
    <property type="match status" value="1"/>
</dbReference>
<feature type="binding site" evidence="7 9">
    <location>
        <position position="82"/>
    </location>
    <ligand>
        <name>3-methyl-2-oxobutanoate</name>
        <dbReference type="ChEBI" id="CHEBI:11851"/>
    </ligand>
</feature>
<dbReference type="EC" id="2.1.2.11" evidence="7"/>
<dbReference type="EMBL" id="CP049075">
    <property type="protein sequence ID" value="QLI04875.1"/>
    <property type="molecule type" value="Genomic_DNA"/>
</dbReference>
<organism evidence="11 12">
    <name type="scientific">Candidatus Campylobacter infans</name>
    <dbReference type="NCBI Taxonomy" id="2561898"/>
    <lineage>
        <taxon>Bacteria</taxon>
        <taxon>Pseudomonadati</taxon>
        <taxon>Campylobacterota</taxon>
        <taxon>Epsilonproteobacteria</taxon>
        <taxon>Campylobacterales</taxon>
        <taxon>Campylobacteraceae</taxon>
        <taxon>Campylobacter</taxon>
    </lineage>
</organism>
<protein>
    <recommendedName>
        <fullName evidence="7">3-methyl-2-oxobutanoate hydroxymethyltransferase</fullName>
        <ecNumber evidence="7">2.1.2.11</ecNumber>
    </recommendedName>
    <alternativeName>
        <fullName evidence="7">Ketopantoate hydroxymethyltransferase</fullName>
        <shortName evidence="7">KPHMT</shortName>
    </alternativeName>
</protein>
<comment type="subcellular location">
    <subcellularLocation>
        <location evidence="7">Cytoplasm</location>
    </subcellularLocation>
</comment>
<evidence type="ECO:0000256" key="2">
    <source>
        <dbReference type="ARBA" id="ARBA00008676"/>
    </source>
</evidence>
<dbReference type="KEGG" id="cinf:CINF_0331"/>
<dbReference type="GO" id="GO:0015940">
    <property type="term" value="P:pantothenate biosynthetic process"/>
    <property type="evidence" value="ECO:0007669"/>
    <property type="project" value="UniProtKB-UniRule"/>
</dbReference>
<sequence>MDKITINTLFAKKANEKIVMLTAYDALFARLFDDIVDMILVGDSLNMSFGGNDETISLSLEAMIYHACAVKKAVKHAYLVVDMPFGSCVSVDLALKNAIKVYQKTGCDAIKIEGGAEFAPIITALNNAGISVMSHIGLKPQYSRQMGGFKVQGINNAQALLDDAKILEDAGAKMLLVEGTIAQVATQITQNSNLPVIGIGSGANTDGQVLVWSDMLGFFENFKPKFVKQFLNGADLVRQSVNEYAKQVRSGEFPSSQHEYKFQG</sequence>
<dbReference type="Gene3D" id="3.20.20.60">
    <property type="entry name" value="Phosphoenolpyruvate-binding domains"/>
    <property type="match status" value="1"/>
</dbReference>
<evidence type="ECO:0000313" key="12">
    <source>
        <dbReference type="Proteomes" id="UP000509414"/>
    </source>
</evidence>
<dbReference type="FunFam" id="3.20.20.60:FF:000003">
    <property type="entry name" value="3-methyl-2-oxobutanoate hydroxymethyltransferase"/>
    <property type="match status" value="1"/>
</dbReference>
<dbReference type="Proteomes" id="UP000509414">
    <property type="component" value="Chromosome"/>
</dbReference>
<comment type="pathway">
    <text evidence="1 7">Cofactor biosynthesis; (R)-pantothenate biosynthesis; (R)-pantoate from 3-methyl-2-oxobutanoate: step 1/2.</text>
</comment>
<comment type="subunit">
    <text evidence="3 7">Homodecamer; pentamer of dimers.</text>
</comment>
<feature type="binding site" evidence="7 10">
    <location>
        <position position="82"/>
    </location>
    <ligand>
        <name>Mg(2+)</name>
        <dbReference type="ChEBI" id="CHEBI:18420"/>
    </ligand>
</feature>
<feature type="binding site" evidence="7 9">
    <location>
        <begin position="43"/>
        <end position="44"/>
    </location>
    <ligand>
        <name>3-methyl-2-oxobutanoate</name>
        <dbReference type="ChEBI" id="CHEBI:11851"/>
    </ligand>
</feature>
<feature type="binding site" evidence="7 10">
    <location>
        <position position="113"/>
    </location>
    <ligand>
        <name>Mg(2+)</name>
        <dbReference type="ChEBI" id="CHEBI:18420"/>
    </ligand>
</feature>
<keyword evidence="7 10" id="KW-0460">Magnesium</keyword>
<feature type="binding site" evidence="7 9">
    <location>
        <position position="111"/>
    </location>
    <ligand>
        <name>3-methyl-2-oxobutanoate</name>
        <dbReference type="ChEBI" id="CHEBI:11851"/>
    </ligand>
</feature>
<dbReference type="PANTHER" id="PTHR20881">
    <property type="entry name" value="3-METHYL-2-OXOBUTANOATE HYDROXYMETHYLTRANSFERASE"/>
    <property type="match status" value="1"/>
</dbReference>
<dbReference type="InterPro" id="IPR040442">
    <property type="entry name" value="Pyrv_kinase-like_dom_sf"/>
</dbReference>
<dbReference type="GO" id="GO:0032259">
    <property type="term" value="P:methylation"/>
    <property type="evidence" value="ECO:0007669"/>
    <property type="project" value="UniProtKB-KW"/>
</dbReference>
<keyword evidence="5 7" id="KW-0808">Transferase</keyword>
<evidence type="ECO:0000256" key="4">
    <source>
        <dbReference type="ARBA" id="ARBA00022655"/>
    </source>
</evidence>
<keyword evidence="12" id="KW-1185">Reference proteome</keyword>
<dbReference type="NCBIfam" id="NF001452">
    <property type="entry name" value="PRK00311.1"/>
    <property type="match status" value="1"/>
</dbReference>
<dbReference type="Pfam" id="PF02548">
    <property type="entry name" value="Pantoate_transf"/>
    <property type="match status" value="1"/>
</dbReference>
<dbReference type="UniPathway" id="UPA00028">
    <property type="reaction ID" value="UER00003"/>
</dbReference>
<keyword evidence="11" id="KW-0489">Methyltransferase</keyword>
<evidence type="ECO:0000256" key="3">
    <source>
        <dbReference type="ARBA" id="ARBA00011424"/>
    </source>
</evidence>
<dbReference type="PIRSF" id="PIRSF000388">
    <property type="entry name" value="Pantoate_hydroxy_MeTrfase"/>
    <property type="match status" value="1"/>
</dbReference>
<accession>A0A7H9CHN8</accession>
<gene>
    <name evidence="7 11" type="primary">panB</name>
    <name evidence="11" type="ORF">CINF_0331</name>
</gene>
<feature type="active site" description="Proton acceptor" evidence="7 8">
    <location>
        <position position="178"/>
    </location>
</feature>
<comment type="similarity">
    <text evidence="2 7">Belongs to the PanB family.</text>
</comment>
<dbReference type="GO" id="GO:0003864">
    <property type="term" value="F:3-methyl-2-oxobutanoate hydroxymethyltransferase activity"/>
    <property type="evidence" value="ECO:0007669"/>
    <property type="project" value="UniProtKB-UniRule"/>
</dbReference>
<evidence type="ECO:0000256" key="8">
    <source>
        <dbReference type="PIRSR" id="PIRSR000388-1"/>
    </source>
</evidence>
<dbReference type="CDD" id="cd06557">
    <property type="entry name" value="KPHMT-like"/>
    <property type="match status" value="1"/>
</dbReference>
<dbReference type="PANTHER" id="PTHR20881:SF0">
    <property type="entry name" value="3-METHYL-2-OXOBUTANOATE HYDROXYMETHYLTRANSFERASE"/>
    <property type="match status" value="1"/>
</dbReference>
<dbReference type="InterPro" id="IPR003700">
    <property type="entry name" value="Pantoate_hydroxy_MeTrfase"/>
</dbReference>
<feature type="binding site" evidence="7 10">
    <location>
        <position position="43"/>
    </location>
    <ligand>
        <name>Mg(2+)</name>
        <dbReference type="ChEBI" id="CHEBI:18420"/>
    </ligand>
</feature>
<reference evidence="11 12" key="1">
    <citation type="submission" date="2020-02" db="EMBL/GenBank/DDBJ databases">
        <title>Complete genome sequence of the novel Campylobacter species Candidatus Campylobacter infans.</title>
        <authorList>
            <person name="Duim B."/>
            <person name="Zomer A."/>
            <person name="van der Graaf L."/>
            <person name="Wagenaar J."/>
        </authorList>
    </citation>
    <scope>NUCLEOTIDE SEQUENCE [LARGE SCALE GENOMIC DNA]</scope>
    <source>
        <strain evidence="11 12">19S00001</strain>
    </source>
</reference>
<keyword evidence="7" id="KW-0963">Cytoplasm</keyword>
<dbReference type="AlphaFoldDB" id="A0A7H9CHN8"/>
<keyword evidence="4 7" id="KW-0566">Pantothenate biosynthesis</keyword>
<keyword evidence="7 10" id="KW-0479">Metal-binding</keyword>
<dbReference type="RefSeq" id="WP_179975510.1">
    <property type="nucleotide sequence ID" value="NZ_CP049075.1"/>
</dbReference>
<evidence type="ECO:0000313" key="11">
    <source>
        <dbReference type="EMBL" id="QLI04875.1"/>
    </source>
</evidence>
<dbReference type="HAMAP" id="MF_00156">
    <property type="entry name" value="PanB"/>
    <property type="match status" value="1"/>
</dbReference>
<dbReference type="NCBIfam" id="TIGR00222">
    <property type="entry name" value="panB"/>
    <property type="match status" value="1"/>
</dbReference>
<evidence type="ECO:0000256" key="5">
    <source>
        <dbReference type="ARBA" id="ARBA00022679"/>
    </source>
</evidence>
<dbReference type="InterPro" id="IPR015813">
    <property type="entry name" value="Pyrv/PenolPyrv_kinase-like_dom"/>
</dbReference>
<dbReference type="GO" id="GO:0008168">
    <property type="term" value="F:methyltransferase activity"/>
    <property type="evidence" value="ECO:0007669"/>
    <property type="project" value="UniProtKB-KW"/>
</dbReference>
<comment type="cofactor">
    <cofactor evidence="7 10">
        <name>Mg(2+)</name>
        <dbReference type="ChEBI" id="CHEBI:18420"/>
    </cofactor>
    <text evidence="7 10">Binds 1 Mg(2+) ion per subunit.</text>
</comment>
<name>A0A7H9CHN8_9BACT</name>
<evidence type="ECO:0000256" key="10">
    <source>
        <dbReference type="PIRSR" id="PIRSR000388-3"/>
    </source>
</evidence>
<dbReference type="GO" id="GO:0005737">
    <property type="term" value="C:cytoplasm"/>
    <property type="evidence" value="ECO:0007669"/>
    <property type="project" value="UniProtKB-SubCell"/>
</dbReference>
<evidence type="ECO:0000256" key="9">
    <source>
        <dbReference type="PIRSR" id="PIRSR000388-2"/>
    </source>
</evidence>
<evidence type="ECO:0000256" key="1">
    <source>
        <dbReference type="ARBA" id="ARBA00005033"/>
    </source>
</evidence>
<evidence type="ECO:0000256" key="7">
    <source>
        <dbReference type="HAMAP-Rule" id="MF_00156"/>
    </source>
</evidence>
<evidence type="ECO:0000256" key="6">
    <source>
        <dbReference type="ARBA" id="ARBA00056497"/>
    </source>
</evidence>
<comment type="catalytic activity">
    <reaction evidence="7">
        <text>(6R)-5,10-methylene-5,6,7,8-tetrahydrofolate + 3-methyl-2-oxobutanoate + H2O = 2-dehydropantoate + (6S)-5,6,7,8-tetrahydrofolate</text>
        <dbReference type="Rhea" id="RHEA:11824"/>
        <dbReference type="ChEBI" id="CHEBI:11561"/>
        <dbReference type="ChEBI" id="CHEBI:11851"/>
        <dbReference type="ChEBI" id="CHEBI:15377"/>
        <dbReference type="ChEBI" id="CHEBI:15636"/>
        <dbReference type="ChEBI" id="CHEBI:57453"/>
        <dbReference type="EC" id="2.1.2.11"/>
    </reaction>
</comment>
<proteinExistence type="inferred from homology"/>
<comment type="function">
    <text evidence="6 7">Catalyzes the reversible reaction in which hydroxymethyl group from 5,10-methylenetetrahydrofolate is transferred onto alpha-ketoisovalerate to form ketopantoate.</text>
</comment>
<dbReference type="GO" id="GO:0000287">
    <property type="term" value="F:magnesium ion binding"/>
    <property type="evidence" value="ECO:0007669"/>
    <property type="project" value="TreeGrafter"/>
</dbReference>